<gene>
    <name evidence="1" type="ORF">AZOBR_100033</name>
</gene>
<proteinExistence type="predicted"/>
<evidence type="ECO:0000313" key="1">
    <source>
        <dbReference type="EMBL" id="CCC97647.1"/>
    </source>
</evidence>
<reference evidence="1 2" key="1">
    <citation type="journal article" date="2011" name="PLoS Genet.">
        <title>Azospirillum genomes reveal transition of bacteria from aquatic to terrestrial environments.</title>
        <authorList>
            <person name="Wisniewski-Dye F."/>
            <person name="Borziak K."/>
            <person name="Khalsa-Moyers G."/>
            <person name="Alexandre G."/>
            <person name="Sukharnikov L.O."/>
            <person name="Wuichet K."/>
            <person name="Hurst G.B."/>
            <person name="McDonald W.H."/>
            <person name="Robertson J.S."/>
            <person name="Barbe V."/>
            <person name="Calteau A."/>
            <person name="Rouy Z."/>
            <person name="Mangenot S."/>
            <person name="Prigent-Combaret C."/>
            <person name="Normand P."/>
            <person name="Boyer M."/>
            <person name="Siguier P."/>
            <person name="Dessaux Y."/>
            <person name="Elmerich C."/>
            <person name="Condemine G."/>
            <person name="Krishnen G."/>
            <person name="Kennedy I."/>
            <person name="Paterson A.H."/>
            <person name="Gonzalez V."/>
            <person name="Mavingui P."/>
            <person name="Zhulin I.B."/>
        </authorList>
    </citation>
    <scope>NUCLEOTIDE SEQUENCE [LARGE SCALE GENOMIC DNA]</scope>
    <source>
        <strain evidence="1 2">Sp245</strain>
    </source>
</reference>
<dbReference type="EMBL" id="HE577327">
    <property type="protein sequence ID" value="CCC97647.1"/>
    <property type="molecule type" value="Genomic_DNA"/>
</dbReference>
<keyword evidence="2" id="KW-1185">Reference proteome</keyword>
<organism evidence="1 2">
    <name type="scientific">Azospirillum baldaniorum</name>
    <dbReference type="NCBI Taxonomy" id="1064539"/>
    <lineage>
        <taxon>Bacteria</taxon>
        <taxon>Pseudomonadati</taxon>
        <taxon>Pseudomonadota</taxon>
        <taxon>Alphaproteobacteria</taxon>
        <taxon>Rhodospirillales</taxon>
        <taxon>Azospirillaceae</taxon>
        <taxon>Azospirillum</taxon>
    </lineage>
</organism>
<evidence type="ECO:0008006" key="3">
    <source>
        <dbReference type="Google" id="ProtNLM"/>
    </source>
</evidence>
<accession>A0A9P1NLN0</accession>
<dbReference type="Proteomes" id="UP000007319">
    <property type="component" value="Chromosome"/>
</dbReference>
<dbReference type="AlphaFoldDB" id="A0A9P1NLN0"/>
<protein>
    <recommendedName>
        <fullName evidence="3">AsmA-like C-terminal domain-containing protein</fullName>
    </recommendedName>
</protein>
<evidence type="ECO:0000313" key="2">
    <source>
        <dbReference type="Proteomes" id="UP000007319"/>
    </source>
</evidence>
<dbReference type="KEGG" id="abs:AZOBR_100033"/>
<name>A0A9P1NLN0_9PROT</name>
<sequence>MVFRAGRPASPGWTGSFAIDKGVARTEDTRLTSDLGEAVAAGQVNLPAQTIDMRVRLTVQSDQSLPPLTVRMTGALDKPTRSFEMQDVQEYFARRAAEGLLNRVVPKDLPIPGGGNAPKPDALLKGLIDGLRR</sequence>